<evidence type="ECO:0000313" key="7">
    <source>
        <dbReference type="Proteomes" id="UP000298781"/>
    </source>
</evidence>
<feature type="domain" description="AMP-dependent synthetase/ligase" evidence="5">
    <location>
        <begin position="34"/>
        <end position="450"/>
    </location>
</feature>
<dbReference type="Pfam" id="PF23562">
    <property type="entry name" value="AMP-binding_C_3"/>
    <property type="match status" value="1"/>
</dbReference>
<proteinExistence type="predicted"/>
<reference evidence="6 7" key="1">
    <citation type="submission" date="2019-04" db="EMBL/GenBank/DDBJ databases">
        <title>Phreatobacter aquaticus sp. nov.</title>
        <authorList>
            <person name="Choi A."/>
        </authorList>
    </citation>
    <scope>NUCLEOTIDE SEQUENCE [LARGE SCALE GENOMIC DNA]</scope>
    <source>
        <strain evidence="6 7">KCTC 52518</strain>
    </source>
</reference>
<comment type="catalytic activity">
    <reaction evidence="4">
        <text>a long-chain fatty acid + ATP + CoA = a long-chain fatty acyl-CoA + AMP + diphosphate</text>
        <dbReference type="Rhea" id="RHEA:15421"/>
        <dbReference type="ChEBI" id="CHEBI:30616"/>
        <dbReference type="ChEBI" id="CHEBI:33019"/>
        <dbReference type="ChEBI" id="CHEBI:57287"/>
        <dbReference type="ChEBI" id="CHEBI:57560"/>
        <dbReference type="ChEBI" id="CHEBI:83139"/>
        <dbReference type="ChEBI" id="CHEBI:456215"/>
        <dbReference type="EC" id="6.2.1.3"/>
    </reaction>
    <physiologicalReaction direction="left-to-right" evidence="4">
        <dbReference type="Rhea" id="RHEA:15422"/>
    </physiologicalReaction>
</comment>
<dbReference type="InterPro" id="IPR000873">
    <property type="entry name" value="AMP-dep_synth/lig_dom"/>
</dbReference>
<dbReference type="Gene3D" id="3.30.300.30">
    <property type="match status" value="1"/>
</dbReference>
<dbReference type="SUPFAM" id="SSF56801">
    <property type="entry name" value="Acetyl-CoA synthetase-like"/>
    <property type="match status" value="1"/>
</dbReference>
<dbReference type="GO" id="GO:0004467">
    <property type="term" value="F:long-chain fatty acid-CoA ligase activity"/>
    <property type="evidence" value="ECO:0007669"/>
    <property type="project" value="UniProtKB-EC"/>
</dbReference>
<dbReference type="Gene3D" id="3.40.50.12780">
    <property type="entry name" value="N-terminal domain of ligase-like"/>
    <property type="match status" value="1"/>
</dbReference>
<keyword evidence="2" id="KW-0276">Fatty acid metabolism</keyword>
<name>A0A4D7B512_9HYPH</name>
<dbReference type="PANTHER" id="PTHR43272:SF32">
    <property type="entry name" value="AMP-DEPENDENT SYNTHETASE_LIGASE DOMAIN-CONTAINING PROTEIN"/>
    <property type="match status" value="1"/>
</dbReference>
<accession>A0A4D7B512</accession>
<evidence type="ECO:0000256" key="4">
    <source>
        <dbReference type="ARBA" id="ARBA00024484"/>
    </source>
</evidence>
<protein>
    <submittedName>
        <fullName evidence="6">Long-chain fatty acid--CoA ligase</fullName>
    </submittedName>
</protein>
<dbReference type="EMBL" id="CP039690">
    <property type="protein sequence ID" value="QCI63107.1"/>
    <property type="molecule type" value="Genomic_DNA"/>
</dbReference>
<dbReference type="KEGG" id="pstg:E8M01_01965"/>
<dbReference type="InterPro" id="IPR020845">
    <property type="entry name" value="AMP-binding_CS"/>
</dbReference>
<evidence type="ECO:0000256" key="3">
    <source>
        <dbReference type="ARBA" id="ARBA00023098"/>
    </source>
</evidence>
<dbReference type="Pfam" id="PF00501">
    <property type="entry name" value="AMP-binding"/>
    <property type="match status" value="1"/>
</dbReference>
<gene>
    <name evidence="6" type="ORF">E8M01_01965</name>
</gene>
<dbReference type="GO" id="GO:0016020">
    <property type="term" value="C:membrane"/>
    <property type="evidence" value="ECO:0007669"/>
    <property type="project" value="TreeGrafter"/>
</dbReference>
<evidence type="ECO:0000256" key="1">
    <source>
        <dbReference type="ARBA" id="ARBA00022598"/>
    </source>
</evidence>
<dbReference type="PROSITE" id="PS00455">
    <property type="entry name" value="AMP_BINDING"/>
    <property type="match status" value="1"/>
</dbReference>
<dbReference type="InterPro" id="IPR045851">
    <property type="entry name" value="AMP-bd_C_sf"/>
</dbReference>
<evidence type="ECO:0000256" key="2">
    <source>
        <dbReference type="ARBA" id="ARBA00022832"/>
    </source>
</evidence>
<dbReference type="PANTHER" id="PTHR43272">
    <property type="entry name" value="LONG-CHAIN-FATTY-ACID--COA LIGASE"/>
    <property type="match status" value="1"/>
</dbReference>
<keyword evidence="7" id="KW-1185">Reference proteome</keyword>
<keyword evidence="3" id="KW-0443">Lipid metabolism</keyword>
<evidence type="ECO:0000313" key="6">
    <source>
        <dbReference type="EMBL" id="QCI63107.1"/>
    </source>
</evidence>
<dbReference type="RefSeq" id="WP_136958569.1">
    <property type="nucleotide sequence ID" value="NZ_CP039690.1"/>
</dbReference>
<keyword evidence="1 6" id="KW-0436">Ligase</keyword>
<evidence type="ECO:0000259" key="5">
    <source>
        <dbReference type="Pfam" id="PF00501"/>
    </source>
</evidence>
<dbReference type="OrthoDB" id="9803968at2"/>
<dbReference type="AlphaFoldDB" id="A0A4D7B512"/>
<dbReference type="Proteomes" id="UP000298781">
    <property type="component" value="Chromosome"/>
</dbReference>
<dbReference type="InterPro" id="IPR042099">
    <property type="entry name" value="ANL_N_sf"/>
</dbReference>
<sequence>MNAVVHEKPSVAFDDPAWTAAPPFLRNFTDLFLARAQASADRPALYEKRLGLWQETSWRGYAARAAEIGHGLLALGLGKGEVVSVLAQNSVDWVTVDMGTLGLGGICSGIYPTDSPAQVGYLLKDSRTRVVFVEDEEQLDKVLTGRPDCPELETIVVSDMKGLSHFSDPMVMSFEAFLALGRDHRAAHPGAWHEAAARQSPDDPAIIVYTSGTTGPAKGALVTHRSLLFICYSVRQCFTRAEGHTLLSFLPLCHMAERICGSYLQIMCGNVLYFAESMETVPENLREVQPHFVLAVPRIWEKLHSQVVVGLKDGVRLQRWLYRVPLAAGERIALAAEAGRPAGRGDRLVFAAGEWLILRNLKRMMGLSRARSLLTGAAPISPDLIRWYRSMGFRMQEAYGQTESTCFLTVTPADVARPGTVGKAIPGCEIKLSPEGEIIARGPNIFREYLNKPDKTAEAIVDGWLRTGDVGRFDDQGLLRIVDRLKDIIITAGGKNITPSEIENQLKFSSYISDAVVIGDRKPYLTCLVMLDHDNVAKFAQDKSIPFSNFASLTRAPEVVALIEAEIARVNGQFARVEQVKQFRIIDRVLTPEDEEITPTMKLKRKFVHEKFAELIAGMYQTAKPQ</sequence>
<organism evidence="6 7">
    <name type="scientific">Phreatobacter stygius</name>
    <dbReference type="NCBI Taxonomy" id="1940610"/>
    <lineage>
        <taxon>Bacteria</taxon>
        <taxon>Pseudomonadati</taxon>
        <taxon>Pseudomonadota</taxon>
        <taxon>Alphaproteobacteria</taxon>
        <taxon>Hyphomicrobiales</taxon>
        <taxon>Phreatobacteraceae</taxon>
        <taxon>Phreatobacter</taxon>
    </lineage>
</organism>